<feature type="transmembrane region" description="Helical" evidence="1">
    <location>
        <begin position="269"/>
        <end position="290"/>
    </location>
</feature>
<gene>
    <name evidence="2" type="ORF">BMR96_05235</name>
</gene>
<feature type="transmembrane region" description="Helical" evidence="1">
    <location>
        <begin position="68"/>
        <end position="89"/>
    </location>
</feature>
<evidence type="ECO:0000313" key="2">
    <source>
        <dbReference type="EMBL" id="ORI97806.1"/>
    </source>
</evidence>
<dbReference type="STRING" id="33968.BMS77_04515"/>
<dbReference type="Proteomes" id="UP000192288">
    <property type="component" value="Unassembled WGS sequence"/>
</dbReference>
<keyword evidence="1" id="KW-0812">Transmembrane</keyword>
<keyword evidence="1" id="KW-1133">Transmembrane helix</keyword>
<feature type="transmembrane region" description="Helical" evidence="1">
    <location>
        <begin position="235"/>
        <end position="257"/>
    </location>
</feature>
<comment type="caution">
    <text evidence="2">The sequence shown here is derived from an EMBL/GenBank/DDBJ whole genome shotgun (WGS) entry which is preliminary data.</text>
</comment>
<evidence type="ECO:0000313" key="3">
    <source>
        <dbReference type="Proteomes" id="UP000192288"/>
    </source>
</evidence>
<feature type="transmembrane region" description="Helical" evidence="1">
    <location>
        <begin position="39"/>
        <end position="56"/>
    </location>
</feature>
<accession>A0A1X0VE00</accession>
<proteinExistence type="predicted"/>
<keyword evidence="1" id="KW-0472">Membrane</keyword>
<dbReference type="EMBL" id="MPLS01000014">
    <property type="protein sequence ID" value="ORI97806.1"/>
    <property type="molecule type" value="Genomic_DNA"/>
</dbReference>
<feature type="transmembrane region" description="Helical" evidence="1">
    <location>
        <begin position="206"/>
        <end position="229"/>
    </location>
</feature>
<evidence type="ECO:0000256" key="1">
    <source>
        <dbReference type="SAM" id="Phobius"/>
    </source>
</evidence>
<protein>
    <submittedName>
        <fullName evidence="2">Fucose 4-O-acetylase</fullName>
    </submittedName>
</protein>
<feature type="transmembrane region" description="Helical" evidence="1">
    <location>
        <begin position="123"/>
        <end position="143"/>
    </location>
</feature>
<reference evidence="2 3" key="1">
    <citation type="journal article" date="2017" name="Front. Microbiol.">
        <title>Genomic Characterization of Dairy Associated Leuconostoc Species and Diversity of Leuconostocs in Undefined Mixed Mesophilic Starter Cultures.</title>
        <authorList>
            <person name="Frantzen C.A."/>
            <person name="Kot W."/>
            <person name="Pedersen T.B."/>
            <person name="Ardo Y.M."/>
            <person name="Broadbent J.R."/>
            <person name="Neve H."/>
            <person name="Hansen L.H."/>
            <person name="Dal Bello F."/>
            <person name="Ostlie H.M."/>
            <person name="Kleppen H.P."/>
            <person name="Vogensen F.K."/>
            <person name="Holo H."/>
        </authorList>
    </citation>
    <scope>NUCLEOTIDE SEQUENCE [LARGE SCALE GENOMIC DNA]</scope>
    <source>
        <strain evidence="2 3">LMGCF08</strain>
    </source>
</reference>
<feature type="transmembrane region" description="Helical" evidence="1">
    <location>
        <begin position="177"/>
        <end position="199"/>
    </location>
</feature>
<sequence length="291" mass="32493">MATKKYLSAFLMSLVALVGVLYLTKVQGDLHAHYGAGKLVSYFAWPLLLVGVNKLLKIEKRKTGTLFEVYLMISTFFAFLGFITVLEVIKISAPFQFSMGNWWDAITAGAIGNEGNMKTPLGYIWTNYRVGWFLMMAPIAIKLSDYIDHKITTKWVRILVAIILMILPQYISRIIDLPFSLNAAMLGAGLVSITSLITIDSKKWRLLWIGFGAAVVIIAAKISGVYFSYGNAENIFVTIIGLIIAIKLIEFLLDFVLVRVQWKQSKFSLLAIILFLLSVVILLANLTVVLN</sequence>
<name>A0A1X0VE00_LEUPS</name>
<dbReference type="RefSeq" id="WP_080519159.1">
    <property type="nucleotide sequence ID" value="NZ_MPLS01000014.1"/>
</dbReference>
<dbReference type="AlphaFoldDB" id="A0A1X0VE00"/>
<feature type="transmembrane region" description="Helical" evidence="1">
    <location>
        <begin position="155"/>
        <end position="171"/>
    </location>
</feature>
<organism evidence="2 3">
    <name type="scientific">Leuconostoc pseudomesenteroides</name>
    <dbReference type="NCBI Taxonomy" id="33968"/>
    <lineage>
        <taxon>Bacteria</taxon>
        <taxon>Bacillati</taxon>
        <taxon>Bacillota</taxon>
        <taxon>Bacilli</taxon>
        <taxon>Lactobacillales</taxon>
        <taxon>Lactobacillaceae</taxon>
        <taxon>Leuconostoc</taxon>
    </lineage>
</organism>